<keyword evidence="3 10" id="KW-0812">Transmembrane</keyword>
<feature type="signal peptide" evidence="11">
    <location>
        <begin position="1"/>
        <end position="17"/>
    </location>
</feature>
<dbReference type="PANTHER" id="PTHR13605:SF4">
    <property type="entry name" value="ER MEMBRANE PROTEIN COMPLEX SUBUNIT 7"/>
    <property type="match status" value="1"/>
</dbReference>
<gene>
    <name evidence="13" type="ORF">BD626DRAFT_485852</name>
</gene>
<dbReference type="PANTHER" id="PTHR13605">
    <property type="entry name" value="ER MEMBRANE PROTEIN COMPLEX SUBUNIT 7"/>
    <property type="match status" value="1"/>
</dbReference>
<keyword evidence="14" id="KW-1185">Reference proteome</keyword>
<evidence type="ECO:0000256" key="5">
    <source>
        <dbReference type="ARBA" id="ARBA00022989"/>
    </source>
</evidence>
<sequence length="225" mass="23902">MKLSALAAFVFAGATLAAEISGGVLWNGVCSDIRQLGQAKVVIDNAMHSANVLRSGKFSITDVPPGTHILNVRAHDYLFDTLRIDVPEPGENGTTANPVVRPYISGTPLDPPSTVVLPYPVVLVPRGKYNYFTPPTSFNALGMLQNPMMLIMGAGFLMVLAMPYLMKSMDPEALQDINVNQARIQSALASGDLKGGLSALMQTEEAVPAAPSPQRAGGAKKGKRR</sequence>
<organism evidence="13 14">
    <name type="scientific">Schizophyllum amplum</name>
    <dbReference type="NCBI Taxonomy" id="97359"/>
    <lineage>
        <taxon>Eukaryota</taxon>
        <taxon>Fungi</taxon>
        <taxon>Dikarya</taxon>
        <taxon>Basidiomycota</taxon>
        <taxon>Agaricomycotina</taxon>
        <taxon>Agaricomycetes</taxon>
        <taxon>Agaricomycetidae</taxon>
        <taxon>Agaricales</taxon>
        <taxon>Schizophyllaceae</taxon>
        <taxon>Schizophyllum</taxon>
    </lineage>
</organism>
<dbReference type="GO" id="GO:0000272">
    <property type="term" value="P:polysaccharide catabolic process"/>
    <property type="evidence" value="ECO:0007669"/>
    <property type="project" value="UniProtKB-KW"/>
</dbReference>
<comment type="subcellular location">
    <subcellularLocation>
        <location evidence="1">Membrane</location>
        <topology evidence="1">Single-pass membrane protein</topology>
    </subcellularLocation>
</comment>
<protein>
    <recommendedName>
        <fullName evidence="12">ER membrane protein complex subunit 7 beta-sandwich domain-containing protein</fullName>
    </recommendedName>
</protein>
<evidence type="ECO:0000256" key="8">
    <source>
        <dbReference type="ARBA" id="ARBA00023326"/>
    </source>
</evidence>
<evidence type="ECO:0000256" key="7">
    <source>
        <dbReference type="ARBA" id="ARBA00023277"/>
    </source>
</evidence>
<proteinExistence type="inferred from homology"/>
<feature type="domain" description="ER membrane protein complex subunit 7 beta-sandwich" evidence="12">
    <location>
        <begin position="38"/>
        <end position="151"/>
    </location>
</feature>
<dbReference type="InterPro" id="IPR019008">
    <property type="entry name" value="Beta_sandwich_EMC7"/>
</dbReference>
<name>A0A550CLY2_9AGAR</name>
<accession>A0A550CLY2</accession>
<evidence type="ECO:0000313" key="14">
    <source>
        <dbReference type="Proteomes" id="UP000320762"/>
    </source>
</evidence>
<dbReference type="EMBL" id="VDMD01000004">
    <property type="protein sequence ID" value="TRM65802.1"/>
    <property type="molecule type" value="Genomic_DNA"/>
</dbReference>
<keyword evidence="4 11" id="KW-0732">Signal</keyword>
<comment type="similarity">
    <text evidence="2">Belongs to the EMC7 family.</text>
</comment>
<dbReference type="OrthoDB" id="27095at2759"/>
<keyword evidence="7" id="KW-0119">Carbohydrate metabolism</keyword>
<evidence type="ECO:0000256" key="1">
    <source>
        <dbReference type="ARBA" id="ARBA00004167"/>
    </source>
</evidence>
<evidence type="ECO:0000259" key="12">
    <source>
        <dbReference type="Pfam" id="PF09430"/>
    </source>
</evidence>
<dbReference type="GO" id="GO:0072546">
    <property type="term" value="C:EMC complex"/>
    <property type="evidence" value="ECO:0007669"/>
    <property type="project" value="TreeGrafter"/>
</dbReference>
<evidence type="ECO:0000256" key="11">
    <source>
        <dbReference type="SAM" id="SignalP"/>
    </source>
</evidence>
<keyword evidence="8" id="KW-0624">Polysaccharide degradation</keyword>
<evidence type="ECO:0000256" key="10">
    <source>
        <dbReference type="SAM" id="Phobius"/>
    </source>
</evidence>
<evidence type="ECO:0000256" key="6">
    <source>
        <dbReference type="ARBA" id="ARBA00023136"/>
    </source>
</evidence>
<comment type="caution">
    <text evidence="13">The sequence shown here is derived from an EMBL/GenBank/DDBJ whole genome shotgun (WGS) entry which is preliminary data.</text>
</comment>
<dbReference type="InterPro" id="IPR013784">
    <property type="entry name" value="Carb-bd-like_fold"/>
</dbReference>
<dbReference type="GO" id="GO:0030246">
    <property type="term" value="F:carbohydrate binding"/>
    <property type="evidence" value="ECO:0007669"/>
    <property type="project" value="InterPro"/>
</dbReference>
<dbReference type="InterPro" id="IPR039163">
    <property type="entry name" value="EMC7"/>
</dbReference>
<evidence type="ECO:0000313" key="13">
    <source>
        <dbReference type="EMBL" id="TRM65802.1"/>
    </source>
</evidence>
<feature type="region of interest" description="Disordered" evidence="9">
    <location>
        <begin position="204"/>
        <end position="225"/>
    </location>
</feature>
<feature type="transmembrane region" description="Helical" evidence="10">
    <location>
        <begin position="148"/>
        <end position="166"/>
    </location>
</feature>
<dbReference type="SUPFAM" id="SSF49452">
    <property type="entry name" value="Starch-binding domain-like"/>
    <property type="match status" value="1"/>
</dbReference>
<dbReference type="Pfam" id="PF09430">
    <property type="entry name" value="EMC7_beta-sandw"/>
    <property type="match status" value="1"/>
</dbReference>
<dbReference type="STRING" id="97359.A0A550CLY2"/>
<dbReference type="Proteomes" id="UP000320762">
    <property type="component" value="Unassembled WGS sequence"/>
</dbReference>
<reference evidence="13 14" key="1">
    <citation type="journal article" date="2019" name="New Phytol.">
        <title>Comparative genomics reveals unique wood-decay strategies and fruiting body development in the Schizophyllaceae.</title>
        <authorList>
            <person name="Almasi E."/>
            <person name="Sahu N."/>
            <person name="Krizsan K."/>
            <person name="Balint B."/>
            <person name="Kovacs G.M."/>
            <person name="Kiss B."/>
            <person name="Cseklye J."/>
            <person name="Drula E."/>
            <person name="Henrissat B."/>
            <person name="Nagy I."/>
            <person name="Chovatia M."/>
            <person name="Adam C."/>
            <person name="LaButti K."/>
            <person name="Lipzen A."/>
            <person name="Riley R."/>
            <person name="Grigoriev I.V."/>
            <person name="Nagy L.G."/>
        </authorList>
    </citation>
    <scope>NUCLEOTIDE SEQUENCE [LARGE SCALE GENOMIC DNA]</scope>
    <source>
        <strain evidence="13 14">NL-1724</strain>
    </source>
</reference>
<evidence type="ECO:0000256" key="9">
    <source>
        <dbReference type="SAM" id="MobiDB-lite"/>
    </source>
</evidence>
<feature type="chain" id="PRO_5022238163" description="ER membrane protein complex subunit 7 beta-sandwich domain-containing protein" evidence="11">
    <location>
        <begin position="18"/>
        <end position="225"/>
    </location>
</feature>
<keyword evidence="6 10" id="KW-0472">Membrane</keyword>
<evidence type="ECO:0000256" key="2">
    <source>
        <dbReference type="ARBA" id="ARBA00008880"/>
    </source>
</evidence>
<keyword evidence="5 10" id="KW-1133">Transmembrane helix</keyword>
<dbReference type="AlphaFoldDB" id="A0A550CLY2"/>
<evidence type="ECO:0000256" key="4">
    <source>
        <dbReference type="ARBA" id="ARBA00022729"/>
    </source>
</evidence>
<evidence type="ECO:0000256" key="3">
    <source>
        <dbReference type="ARBA" id="ARBA00022692"/>
    </source>
</evidence>